<comment type="caution">
    <text evidence="1">The sequence shown here is derived from an EMBL/GenBank/DDBJ whole genome shotgun (WGS) entry which is preliminary data.</text>
</comment>
<dbReference type="PROSITE" id="PS51257">
    <property type="entry name" value="PROKAR_LIPOPROTEIN"/>
    <property type="match status" value="1"/>
</dbReference>
<accession>A0ABW5DYM2</accession>
<evidence type="ECO:0008006" key="3">
    <source>
        <dbReference type="Google" id="ProtNLM"/>
    </source>
</evidence>
<protein>
    <recommendedName>
        <fullName evidence="3">EF-hand domain-containing protein</fullName>
    </recommendedName>
</protein>
<organism evidence="1 2">
    <name type="scientific">Lacibacterium aquatile</name>
    <dbReference type="NCBI Taxonomy" id="1168082"/>
    <lineage>
        <taxon>Bacteria</taxon>
        <taxon>Pseudomonadati</taxon>
        <taxon>Pseudomonadota</taxon>
        <taxon>Alphaproteobacteria</taxon>
        <taxon>Rhodospirillales</taxon>
        <taxon>Rhodospirillaceae</taxon>
    </lineage>
</organism>
<gene>
    <name evidence="1" type="ORF">ACFSM5_18480</name>
</gene>
<evidence type="ECO:0000313" key="2">
    <source>
        <dbReference type="Proteomes" id="UP001597295"/>
    </source>
</evidence>
<dbReference type="RefSeq" id="WP_379878035.1">
    <property type="nucleotide sequence ID" value="NZ_JBHUIP010000014.1"/>
</dbReference>
<reference evidence="2" key="1">
    <citation type="journal article" date="2019" name="Int. J. Syst. Evol. Microbiol.">
        <title>The Global Catalogue of Microorganisms (GCM) 10K type strain sequencing project: providing services to taxonomists for standard genome sequencing and annotation.</title>
        <authorList>
            <consortium name="The Broad Institute Genomics Platform"/>
            <consortium name="The Broad Institute Genome Sequencing Center for Infectious Disease"/>
            <person name="Wu L."/>
            <person name="Ma J."/>
        </authorList>
    </citation>
    <scope>NUCLEOTIDE SEQUENCE [LARGE SCALE GENOMIC DNA]</scope>
    <source>
        <strain evidence="2">CGMCC 1.19062</strain>
    </source>
</reference>
<proteinExistence type="predicted"/>
<keyword evidence="2" id="KW-1185">Reference proteome</keyword>
<dbReference type="Proteomes" id="UP001597295">
    <property type="component" value="Unassembled WGS sequence"/>
</dbReference>
<evidence type="ECO:0000313" key="1">
    <source>
        <dbReference type="EMBL" id="MFD2264899.1"/>
    </source>
</evidence>
<sequence>MRNRILIFSLASTLAISCLVIALNVLQGYSWREMDWNGDGRTSAGEFLTASEYGKRPSMVGAPGCTEYFTHKDGQLVRIDCF</sequence>
<name>A0ABW5DYM2_9PROT</name>
<dbReference type="EMBL" id="JBHUIP010000014">
    <property type="protein sequence ID" value="MFD2264899.1"/>
    <property type="molecule type" value="Genomic_DNA"/>
</dbReference>